<dbReference type="Pfam" id="PF12654">
    <property type="entry name" value="DUF3786"/>
    <property type="match status" value="1"/>
</dbReference>
<evidence type="ECO:0000313" key="6">
    <source>
        <dbReference type="EMBL" id="OOP54890.1"/>
    </source>
</evidence>
<accession>A0A1V4AP45</accession>
<comment type="caution">
    <text evidence="6">The sequence shown here is derived from an EMBL/GenBank/DDBJ whole genome shotgun (WGS) entry which is preliminary data.</text>
</comment>
<protein>
    <recommendedName>
        <fullName evidence="5">4Fe-4S domain-containing protein</fullName>
    </recommendedName>
</protein>
<organism evidence="6 7">
    <name type="scientific">Candidatus Brocadia carolinensis</name>
    <dbReference type="NCBI Taxonomy" id="1004156"/>
    <lineage>
        <taxon>Bacteria</taxon>
        <taxon>Pseudomonadati</taxon>
        <taxon>Planctomycetota</taxon>
        <taxon>Candidatus Brocadiia</taxon>
        <taxon>Candidatus Brocadiales</taxon>
        <taxon>Candidatus Brocadiaceae</taxon>
        <taxon>Candidatus Brocadia</taxon>
    </lineage>
</organism>
<dbReference type="GO" id="GO:0046872">
    <property type="term" value="F:metal ion binding"/>
    <property type="evidence" value="ECO:0007669"/>
    <property type="project" value="UniProtKB-KW"/>
</dbReference>
<keyword evidence="4" id="KW-0411">Iron-sulfur</keyword>
<evidence type="ECO:0000256" key="2">
    <source>
        <dbReference type="ARBA" id="ARBA00022723"/>
    </source>
</evidence>
<dbReference type="InterPro" id="IPR051069">
    <property type="entry name" value="ACDS_complex_subunit"/>
</dbReference>
<dbReference type="InterPro" id="IPR024264">
    <property type="entry name" value="DUF3786"/>
</dbReference>
<gene>
    <name evidence="6" type="ORF">AYP45_17840</name>
</gene>
<evidence type="ECO:0000256" key="4">
    <source>
        <dbReference type="ARBA" id="ARBA00023014"/>
    </source>
</evidence>
<evidence type="ECO:0000256" key="1">
    <source>
        <dbReference type="ARBA" id="ARBA00022485"/>
    </source>
</evidence>
<keyword evidence="1" id="KW-0004">4Fe-4S</keyword>
<sequence length="258" mass="29648">MLEIYKKLPKTNCGKCGVPTCIAFALKVKNAQLKIEVCPYVTQKNREVTTPKPMATMEDNYERVSSELEAEAKHTNFREAALATGGYFDTGKDGEVIKLTMMNKPYEMRKEGLFENNTYCHDSWAKIIIYDYIRRKGNKPFTGDWVTLGYFPHTASHVKAFQRNAEEKVASAFNKDMHGLKARCRELGGIETQGKMRADYICRFDLLPQIPLYLCFWDADEEFAASCKLFLDSSAEAYIDIEYLAYLVERFVELFIHS</sequence>
<evidence type="ECO:0000256" key="3">
    <source>
        <dbReference type="ARBA" id="ARBA00023004"/>
    </source>
</evidence>
<dbReference type="InterPro" id="IPR007202">
    <property type="entry name" value="4Fe-4S_dom"/>
</dbReference>
<dbReference type="Gene3D" id="3.20.20.20">
    <property type="entry name" value="Dihydropteroate synthase-like"/>
    <property type="match status" value="1"/>
</dbReference>
<proteinExistence type="predicted"/>
<name>A0A1V4AP45_9BACT</name>
<dbReference type="PANTHER" id="PTHR36214">
    <property type="match status" value="1"/>
</dbReference>
<evidence type="ECO:0000259" key="5">
    <source>
        <dbReference type="PROSITE" id="PS51656"/>
    </source>
</evidence>
<dbReference type="Proteomes" id="UP000189681">
    <property type="component" value="Unassembled WGS sequence"/>
</dbReference>
<feature type="domain" description="4Fe-4S" evidence="5">
    <location>
        <begin position="1"/>
        <end position="55"/>
    </location>
</feature>
<dbReference type="InterPro" id="IPR011005">
    <property type="entry name" value="Dihydropteroate_synth-like_sf"/>
</dbReference>
<dbReference type="STRING" id="1004156.AYP45_17840"/>
<dbReference type="PROSITE" id="PS51656">
    <property type="entry name" value="4FE4S"/>
    <property type="match status" value="1"/>
</dbReference>
<dbReference type="Pfam" id="PF04060">
    <property type="entry name" value="FeS"/>
    <property type="match status" value="1"/>
</dbReference>
<dbReference type="AlphaFoldDB" id="A0A1V4AP45"/>
<keyword evidence="2" id="KW-0479">Metal-binding</keyword>
<reference evidence="6 7" key="1">
    <citation type="journal article" date="2017" name="Water Res.">
        <title>Discovery and metagenomic analysis of an anammox bacterial enrichment related to Candidatus "Brocadia caroliniensis" in a full-scale glycerol-fed nitritation-denitritation separate centrate treatment process.</title>
        <authorList>
            <person name="Park H."/>
            <person name="Brotto A.C."/>
            <person name="van Loosdrecht M.C."/>
            <person name="Chandran K."/>
        </authorList>
    </citation>
    <scope>NUCLEOTIDE SEQUENCE [LARGE SCALE GENOMIC DNA]</scope>
    <source>
        <strain evidence="6">26THWARD</strain>
    </source>
</reference>
<evidence type="ECO:0000313" key="7">
    <source>
        <dbReference type="Proteomes" id="UP000189681"/>
    </source>
</evidence>
<dbReference type="GO" id="GO:0051539">
    <property type="term" value="F:4 iron, 4 sulfur cluster binding"/>
    <property type="evidence" value="ECO:0007669"/>
    <property type="project" value="UniProtKB-KW"/>
</dbReference>
<dbReference type="PANTHER" id="PTHR36214:SF3">
    <property type="entry name" value="ACETYL-COA DECARBONYLASE_SYNTHASE COMPLEX SUBUNIT GAMMA"/>
    <property type="match status" value="1"/>
</dbReference>
<keyword evidence="3" id="KW-0408">Iron</keyword>
<dbReference type="EMBL" id="AYTS01000205">
    <property type="protein sequence ID" value="OOP54890.1"/>
    <property type="molecule type" value="Genomic_DNA"/>
</dbReference>